<evidence type="ECO:0000256" key="1">
    <source>
        <dbReference type="SAM" id="Coils"/>
    </source>
</evidence>
<proteinExistence type="predicted"/>
<reference evidence="3" key="1">
    <citation type="journal article" date="2021" name="Proc. Natl. Acad. Sci. U.S.A.">
        <title>A Catalog of Tens of Thousands of Viruses from Human Metagenomes Reveals Hidden Associations with Chronic Diseases.</title>
        <authorList>
            <person name="Tisza M.J."/>
            <person name="Buck C.B."/>
        </authorList>
    </citation>
    <scope>NUCLEOTIDE SEQUENCE</scope>
    <source>
        <strain evidence="3">CtYsL76</strain>
    </source>
</reference>
<name>A0A8S5QMP4_9CAUD</name>
<sequence>MAKKQSVASKMKAAQEELKKKISNKAEEAKTVRKAKTAKEQYKELRTSIKEKNAPKEIAFKDNYEEELIKELFKDQITVPQLLGNEEEEKPEVPKRERTGT</sequence>
<feature type="region of interest" description="Disordered" evidence="2">
    <location>
        <begin position="80"/>
        <end position="101"/>
    </location>
</feature>
<feature type="compositionally biased region" description="Basic and acidic residues" evidence="2">
    <location>
        <begin position="91"/>
        <end position="101"/>
    </location>
</feature>
<protein>
    <submittedName>
        <fullName evidence="3">Uncharacterized protein</fullName>
    </submittedName>
</protein>
<organism evidence="3">
    <name type="scientific">CrAss-like virus sp. ctYsL76</name>
    <dbReference type="NCBI Taxonomy" id="2826826"/>
    <lineage>
        <taxon>Viruses</taxon>
        <taxon>Duplodnaviria</taxon>
        <taxon>Heunggongvirae</taxon>
        <taxon>Uroviricota</taxon>
        <taxon>Caudoviricetes</taxon>
        <taxon>Crassvirales</taxon>
    </lineage>
</organism>
<accession>A0A8S5QMP4</accession>
<evidence type="ECO:0000313" key="3">
    <source>
        <dbReference type="EMBL" id="DAE20081.1"/>
    </source>
</evidence>
<evidence type="ECO:0000256" key="2">
    <source>
        <dbReference type="SAM" id="MobiDB-lite"/>
    </source>
</evidence>
<feature type="coiled-coil region" evidence="1">
    <location>
        <begin position="8"/>
        <end position="52"/>
    </location>
</feature>
<dbReference type="EMBL" id="BK015689">
    <property type="protein sequence ID" value="DAE20081.1"/>
    <property type="molecule type" value="Genomic_DNA"/>
</dbReference>
<keyword evidence="1" id="KW-0175">Coiled coil</keyword>